<feature type="compositionally biased region" description="Basic and acidic residues" evidence="9">
    <location>
        <begin position="127"/>
        <end position="137"/>
    </location>
</feature>
<evidence type="ECO:0000256" key="5">
    <source>
        <dbReference type="ARBA" id="ARBA00022777"/>
    </source>
</evidence>
<name>A0A2G8KRC7_STIJA</name>
<feature type="domain" description="KA1" evidence="10">
    <location>
        <begin position="606"/>
        <end position="655"/>
    </location>
</feature>
<keyword evidence="12" id="KW-1185">Reference proteome</keyword>
<evidence type="ECO:0000256" key="7">
    <source>
        <dbReference type="ARBA" id="ARBA00047899"/>
    </source>
</evidence>
<dbReference type="EMBL" id="MRZV01000415">
    <property type="protein sequence ID" value="PIK50552.1"/>
    <property type="molecule type" value="Genomic_DNA"/>
</dbReference>
<dbReference type="PROSITE" id="PS50032">
    <property type="entry name" value="KA1"/>
    <property type="match status" value="1"/>
</dbReference>
<dbReference type="Gene3D" id="3.30.310.80">
    <property type="entry name" value="Kinase associated domain 1, KA1"/>
    <property type="match status" value="1"/>
</dbReference>
<sequence>MGGTGHMGMGGLNLNLPQNLPLIPGPHNQEQQLIYKEQHLLRPPVLEATGGPVSFNRRASDTVASASAYHLQQFQQKFYAGKNSQGGGMEAVGQSATELLQQRIQSGMQATPPRDDHEESDEEPDPEEVRRYLDGRGKRGRHTFGSELSSSERLSMEGQFTSAPQSLRQPRQRGHLIPQDRPNHRETLHIPGVYSPSMRRASDGMPNLQAFKAHLERVAAGGSSGSQKSSLKRLHKEHMQLQKQFLTQPLDARGQELQQRQHQLHLQIPMSAQFNCMHIQGSGGSSPSSNSRECGLNSLHSNHSSGDCLDYVPRRGSFETEHQALHELERRHSAIAQQIAYDQGALPAPSTIYPAMHNHIIIPTAGIFNPVPQGMFIPQMIPGHTLLESHQSNANNTPTVTSTMESPAIPQPPPLVTSSTGYSLQPTLLHQFPRGGYDLHEQDIDDTDLVQLMEESGSQPATPLSTGSQECFFPQGSHRGQHPVKSIPGQVQTQLLKRTFQVRSSDFAELLNFNHNLVVNTSTPLTNGDYSVGGDVQVPALIAQGMNMSSGTILTDSSVHLEPASIKRAKSFSMTTQKGLAEIVAEIKRALDGKPALIYENSDNMFELQQSTVKMEMEVCQVPGLALNGLKLRQLEGDSMEYKDLCQDILTTMNL</sequence>
<accession>A0A2G8KRC7</accession>
<comment type="caution">
    <text evidence="11">The sequence shown here is derived from an EMBL/GenBank/DDBJ whole genome shotgun (WGS) entry which is preliminary data.</text>
</comment>
<dbReference type="InterPro" id="IPR001772">
    <property type="entry name" value="KA1_dom"/>
</dbReference>
<evidence type="ECO:0000256" key="2">
    <source>
        <dbReference type="ARBA" id="ARBA00022527"/>
    </source>
</evidence>
<dbReference type="InterPro" id="IPR028375">
    <property type="entry name" value="KA1/Ssp2_C"/>
</dbReference>
<gene>
    <name evidence="11" type="ORF">BSL78_12559</name>
</gene>
<evidence type="ECO:0000313" key="11">
    <source>
        <dbReference type="EMBL" id="PIK50552.1"/>
    </source>
</evidence>
<evidence type="ECO:0000313" key="12">
    <source>
        <dbReference type="Proteomes" id="UP000230750"/>
    </source>
</evidence>
<dbReference type="GO" id="GO:0005524">
    <property type="term" value="F:ATP binding"/>
    <property type="evidence" value="ECO:0007669"/>
    <property type="project" value="UniProtKB-KW"/>
</dbReference>
<evidence type="ECO:0000256" key="1">
    <source>
        <dbReference type="ARBA" id="ARBA00012513"/>
    </source>
</evidence>
<keyword evidence="4" id="KW-0547">Nucleotide-binding</keyword>
<feature type="region of interest" description="Disordered" evidence="9">
    <location>
        <begin position="105"/>
        <end position="186"/>
    </location>
</feature>
<keyword evidence="6" id="KW-0067">ATP-binding</keyword>
<dbReference type="Pfam" id="PF02149">
    <property type="entry name" value="KA1"/>
    <property type="match status" value="1"/>
</dbReference>
<comment type="catalytic activity">
    <reaction evidence="7">
        <text>L-threonyl-[protein] + ATP = O-phospho-L-threonyl-[protein] + ADP + H(+)</text>
        <dbReference type="Rhea" id="RHEA:46608"/>
        <dbReference type="Rhea" id="RHEA-COMP:11060"/>
        <dbReference type="Rhea" id="RHEA-COMP:11605"/>
        <dbReference type="ChEBI" id="CHEBI:15378"/>
        <dbReference type="ChEBI" id="CHEBI:30013"/>
        <dbReference type="ChEBI" id="CHEBI:30616"/>
        <dbReference type="ChEBI" id="CHEBI:61977"/>
        <dbReference type="ChEBI" id="CHEBI:456216"/>
        <dbReference type="EC" id="2.7.11.1"/>
    </reaction>
</comment>
<evidence type="ECO:0000256" key="8">
    <source>
        <dbReference type="ARBA" id="ARBA00048679"/>
    </source>
</evidence>
<evidence type="ECO:0000256" key="3">
    <source>
        <dbReference type="ARBA" id="ARBA00022679"/>
    </source>
</evidence>
<evidence type="ECO:0000259" key="10">
    <source>
        <dbReference type="PROSITE" id="PS50032"/>
    </source>
</evidence>
<dbReference type="Proteomes" id="UP000230750">
    <property type="component" value="Unassembled WGS sequence"/>
</dbReference>
<organism evidence="11 12">
    <name type="scientific">Stichopus japonicus</name>
    <name type="common">Sea cucumber</name>
    <dbReference type="NCBI Taxonomy" id="307972"/>
    <lineage>
        <taxon>Eukaryota</taxon>
        <taxon>Metazoa</taxon>
        <taxon>Echinodermata</taxon>
        <taxon>Eleutherozoa</taxon>
        <taxon>Echinozoa</taxon>
        <taxon>Holothuroidea</taxon>
        <taxon>Aspidochirotacea</taxon>
        <taxon>Aspidochirotida</taxon>
        <taxon>Stichopodidae</taxon>
        <taxon>Apostichopus</taxon>
    </lineage>
</organism>
<dbReference type="EC" id="2.7.11.1" evidence="1"/>
<reference evidence="11 12" key="1">
    <citation type="journal article" date="2017" name="PLoS Biol.">
        <title>The sea cucumber genome provides insights into morphological evolution and visceral regeneration.</title>
        <authorList>
            <person name="Zhang X."/>
            <person name="Sun L."/>
            <person name="Yuan J."/>
            <person name="Sun Y."/>
            <person name="Gao Y."/>
            <person name="Zhang L."/>
            <person name="Li S."/>
            <person name="Dai H."/>
            <person name="Hamel J.F."/>
            <person name="Liu C."/>
            <person name="Yu Y."/>
            <person name="Liu S."/>
            <person name="Lin W."/>
            <person name="Guo K."/>
            <person name="Jin S."/>
            <person name="Xu P."/>
            <person name="Storey K.B."/>
            <person name="Huan P."/>
            <person name="Zhang T."/>
            <person name="Zhou Y."/>
            <person name="Zhang J."/>
            <person name="Lin C."/>
            <person name="Li X."/>
            <person name="Xing L."/>
            <person name="Huo D."/>
            <person name="Sun M."/>
            <person name="Wang L."/>
            <person name="Mercier A."/>
            <person name="Li F."/>
            <person name="Yang H."/>
            <person name="Xiang J."/>
        </authorList>
    </citation>
    <scope>NUCLEOTIDE SEQUENCE [LARGE SCALE GENOMIC DNA]</scope>
    <source>
        <strain evidence="11">Shaxun</strain>
        <tissue evidence="11">Muscle</tissue>
    </source>
</reference>
<keyword evidence="3" id="KW-0808">Transferase</keyword>
<protein>
    <recommendedName>
        <fullName evidence="1">non-specific serine/threonine protein kinase</fullName>
        <ecNumber evidence="1">2.7.11.1</ecNumber>
    </recommendedName>
</protein>
<dbReference type="STRING" id="307972.A0A2G8KRC7"/>
<evidence type="ECO:0000256" key="6">
    <source>
        <dbReference type="ARBA" id="ARBA00022840"/>
    </source>
</evidence>
<evidence type="ECO:0000256" key="9">
    <source>
        <dbReference type="SAM" id="MobiDB-lite"/>
    </source>
</evidence>
<dbReference type="SUPFAM" id="SSF103243">
    <property type="entry name" value="KA1-like"/>
    <property type="match status" value="1"/>
</dbReference>
<feature type="compositionally biased region" description="Polar residues" evidence="9">
    <location>
        <begin position="158"/>
        <end position="169"/>
    </location>
</feature>
<proteinExistence type="predicted"/>
<keyword evidence="5 11" id="KW-0418">Kinase</keyword>
<dbReference type="GO" id="GO:0004674">
    <property type="term" value="F:protein serine/threonine kinase activity"/>
    <property type="evidence" value="ECO:0007669"/>
    <property type="project" value="UniProtKB-KW"/>
</dbReference>
<comment type="catalytic activity">
    <reaction evidence="8">
        <text>L-seryl-[protein] + ATP = O-phospho-L-seryl-[protein] + ADP + H(+)</text>
        <dbReference type="Rhea" id="RHEA:17989"/>
        <dbReference type="Rhea" id="RHEA-COMP:9863"/>
        <dbReference type="Rhea" id="RHEA-COMP:11604"/>
        <dbReference type="ChEBI" id="CHEBI:15378"/>
        <dbReference type="ChEBI" id="CHEBI:29999"/>
        <dbReference type="ChEBI" id="CHEBI:30616"/>
        <dbReference type="ChEBI" id="CHEBI:83421"/>
        <dbReference type="ChEBI" id="CHEBI:456216"/>
        <dbReference type="EC" id="2.7.11.1"/>
    </reaction>
</comment>
<keyword evidence="2" id="KW-0723">Serine/threonine-protein kinase</keyword>
<dbReference type="AlphaFoldDB" id="A0A2G8KRC7"/>
<evidence type="ECO:0000256" key="4">
    <source>
        <dbReference type="ARBA" id="ARBA00022741"/>
    </source>
</evidence>
<dbReference type="OrthoDB" id="10045473at2759"/>